<evidence type="ECO:0000313" key="2">
    <source>
        <dbReference type="Proteomes" id="UP001642464"/>
    </source>
</evidence>
<comment type="caution">
    <text evidence="1">The sequence shown here is derived from an EMBL/GenBank/DDBJ whole genome shotgun (WGS) entry which is preliminary data.</text>
</comment>
<evidence type="ECO:0000313" key="1">
    <source>
        <dbReference type="EMBL" id="CAK9015960.1"/>
    </source>
</evidence>
<organism evidence="1 2">
    <name type="scientific">Durusdinium trenchii</name>
    <dbReference type="NCBI Taxonomy" id="1381693"/>
    <lineage>
        <taxon>Eukaryota</taxon>
        <taxon>Sar</taxon>
        <taxon>Alveolata</taxon>
        <taxon>Dinophyceae</taxon>
        <taxon>Suessiales</taxon>
        <taxon>Symbiodiniaceae</taxon>
        <taxon>Durusdinium</taxon>
    </lineage>
</organism>
<keyword evidence="2" id="KW-1185">Reference proteome</keyword>
<protein>
    <submittedName>
        <fullName evidence="1">Uncharacterized protein</fullName>
    </submittedName>
</protein>
<dbReference type="PANTHER" id="PTHR33153">
    <property type="entry name" value="MYND-TYPE DOMAIN-CONTAINING PROTEIN"/>
    <property type="match status" value="1"/>
</dbReference>
<reference evidence="1 2" key="1">
    <citation type="submission" date="2024-02" db="EMBL/GenBank/DDBJ databases">
        <authorList>
            <person name="Chen Y."/>
            <person name="Shah S."/>
            <person name="Dougan E. K."/>
            <person name="Thang M."/>
            <person name="Chan C."/>
        </authorList>
    </citation>
    <scope>NUCLEOTIDE SEQUENCE [LARGE SCALE GENOMIC DNA]</scope>
</reference>
<dbReference type="EMBL" id="CAXAMM010007991">
    <property type="protein sequence ID" value="CAK9015960.1"/>
    <property type="molecule type" value="Genomic_DNA"/>
</dbReference>
<sequence length="520" mass="58960">MTRKKRKRADGLTCQERITSEVHIKALLGRTCKGCKRACLNTFLSGQAFRDLLEFRQRWVDIHKVDQDRIVFDKMKALKAASTESTVAWTFNGNGRFQRLWGAASRGADGPPADLRFVTKPKSQTIGNCSTARVVSFLQTLYDSVAETLPDVRDDGIELSIFGGGESVDPYATVDLPPALMEPVKRQKVRRYKQGLKVHVEREPETSGVEERYLPPGTMKEYYEQFKCLDDSVSFSTFWRVWRTEFNYLKFRGVTSHAQCSCCIHHRLLLKELAPYIHAHAKQASLFHLHLAAQYRDRMIYWSFRGSSRLRVMGHLTIIQDGMDQAKFALPRTRLVLAKDLATLQRPKLGVIGVIAHGWSFLMAISNPDQPKDSSCMADLFCHMLTRLERLGIIFGASMKHLRSGHSHEDIDQTFGGCSLFIIRHGKLLETPDDFCKVIQSYVNTAPRPFEEQRAVVKLDQHRPWKEFLSLAVPVTTQGMGGPGAPHQFDVSRREDLGSSAPLMLMSFTFHSVHVVSDLC</sequence>
<accession>A0ABP0JNC2</accession>
<gene>
    <name evidence="1" type="ORF">SCF082_LOCUS12979</name>
</gene>
<dbReference type="PANTHER" id="PTHR33153:SF3">
    <property type="entry name" value="TRAFFICKING PROTEIN PARTICLE COMPLEX SUBUNIT 11 DOMAIN-CONTAINING PROTEIN"/>
    <property type="match status" value="1"/>
</dbReference>
<proteinExistence type="predicted"/>
<name>A0ABP0JNC2_9DINO</name>
<dbReference type="Proteomes" id="UP001642464">
    <property type="component" value="Unassembled WGS sequence"/>
</dbReference>